<dbReference type="PANTHER" id="PTHR46766:SF1">
    <property type="entry name" value="GLUTAMINE-RICH PROTEIN 2"/>
    <property type="match status" value="1"/>
</dbReference>
<feature type="domain" description="PPE" evidence="4">
    <location>
        <begin position="9"/>
        <end position="171"/>
    </location>
</feature>
<dbReference type="RefSeq" id="WP_036410180.1">
    <property type="nucleotide sequence ID" value="NZ_LQOX01000150.1"/>
</dbReference>
<proteinExistence type="inferred from homology"/>
<evidence type="ECO:0008006" key="8">
    <source>
        <dbReference type="Google" id="ProtNLM"/>
    </source>
</evidence>
<dbReference type="SUPFAM" id="SSF140459">
    <property type="entry name" value="PE/PPE dimer-like"/>
    <property type="match status" value="1"/>
</dbReference>
<dbReference type="InterPro" id="IPR038332">
    <property type="entry name" value="PPE_sf"/>
</dbReference>
<feature type="transmembrane region" description="Helical" evidence="3">
    <location>
        <begin position="294"/>
        <end position="313"/>
    </location>
</feature>
<sequence length="524" mass="52575">MVAPLGPIWIASPPEVHSALLSSGPGPGSLLVAAAAWDLLSAEYAAAAAELSGILDAVQAGAWQGPSAQQYVAAHLPYVAWLTQASADSAAIATQHEAVAAAYTAASAAMPTLAELAANHVIHGILVATNFFGINTIPIALNEADYLRMWLQAAATMGLYQAAAGSALASVPRPLPAPTIVNPGGEPAAGVLANTANAAQAQAAAATFNPWQFLWQLLQDMWNAYTGFYGWMLREIATFLQDPIGNSIKIIIAFLTNPVAALITYGPLLFALGYQVFFNLVGWPTWGMVLSSPFLVPAGISLGLSAIAFAALAPAEIAVAAAPAGGIPLAVAVASAWPAVSLASTASGLAGSPATPAGAGASAGAAPAPAAPAPASFAYLVGGLDDWGPTSGPTVGGRGSLKAPAATIPAAGVAAASRAATRTRRRSRRELRDYGDEFLDMDSGDGPGPAATEDSAQASEWGAGPLGFAGTAAKEPVLQAVGLTALAGDEFGGGPRMPMVPSSWDGLQEGVPKGGADASHHDSK</sequence>
<evidence type="ECO:0000259" key="4">
    <source>
        <dbReference type="Pfam" id="PF00823"/>
    </source>
</evidence>
<dbReference type="Gene3D" id="1.20.1260.20">
    <property type="entry name" value="PPE superfamily"/>
    <property type="match status" value="1"/>
</dbReference>
<reference evidence="6 7" key="1">
    <citation type="submission" date="2016-01" db="EMBL/GenBank/DDBJ databases">
        <title>The new phylogeny of the genus Mycobacterium.</title>
        <authorList>
            <person name="Tarcisio F."/>
            <person name="Conor M."/>
            <person name="Antonella G."/>
            <person name="Elisabetta G."/>
            <person name="Giulia F.S."/>
            <person name="Sara T."/>
            <person name="Anna F."/>
            <person name="Clotilde B."/>
            <person name="Roberto B."/>
            <person name="Veronica D.S."/>
            <person name="Fabio R."/>
            <person name="Monica P."/>
            <person name="Olivier J."/>
            <person name="Enrico T."/>
            <person name="Nicola S."/>
        </authorList>
    </citation>
    <scope>NUCLEOTIDE SEQUENCE [LARGE SCALE GENOMIC DNA]</scope>
    <source>
        <strain evidence="6 7">DSM 43505</strain>
    </source>
</reference>
<dbReference type="GO" id="GO:0052572">
    <property type="term" value="P:response to host immune response"/>
    <property type="evidence" value="ECO:0007669"/>
    <property type="project" value="TreeGrafter"/>
</dbReference>
<organism evidence="6 7">
    <name type="scientific">Mycobacterium gastri</name>
    <dbReference type="NCBI Taxonomy" id="1777"/>
    <lineage>
        <taxon>Bacteria</taxon>
        <taxon>Bacillati</taxon>
        <taxon>Actinomycetota</taxon>
        <taxon>Actinomycetes</taxon>
        <taxon>Mycobacteriales</taxon>
        <taxon>Mycobacteriaceae</taxon>
        <taxon>Mycobacterium</taxon>
    </lineage>
</organism>
<keyword evidence="3" id="KW-0812">Transmembrane</keyword>
<evidence type="ECO:0000259" key="5">
    <source>
        <dbReference type="Pfam" id="PF18878"/>
    </source>
</evidence>
<evidence type="ECO:0000313" key="7">
    <source>
        <dbReference type="Proteomes" id="UP000193738"/>
    </source>
</evidence>
<feature type="transmembrane region" description="Helical" evidence="3">
    <location>
        <begin position="320"/>
        <end position="340"/>
    </location>
</feature>
<keyword evidence="3" id="KW-1133">Transmembrane helix</keyword>
<dbReference type="InterPro" id="IPR000030">
    <property type="entry name" value="PPE_dom"/>
</dbReference>
<dbReference type="STRING" id="1777.AWC07_19145"/>
<dbReference type="Pfam" id="PF18878">
    <property type="entry name" value="PPE-PPW"/>
    <property type="match status" value="1"/>
</dbReference>
<dbReference type="PANTHER" id="PTHR46766">
    <property type="entry name" value="GLUTAMINE-RICH PROTEIN 2"/>
    <property type="match status" value="1"/>
</dbReference>
<dbReference type="FunFam" id="1.20.1260.20:FF:000001">
    <property type="entry name" value="PPE family protein PPE41"/>
    <property type="match status" value="1"/>
</dbReference>
<accession>A0A1X1USW6</accession>
<keyword evidence="3" id="KW-0472">Membrane</keyword>
<dbReference type="InterPro" id="IPR043641">
    <property type="entry name" value="PPE-PPW_C"/>
</dbReference>
<evidence type="ECO:0000256" key="1">
    <source>
        <dbReference type="ARBA" id="ARBA00010652"/>
    </source>
</evidence>
<feature type="region of interest" description="Disordered" evidence="2">
    <location>
        <begin position="414"/>
        <end position="463"/>
    </location>
</feature>
<dbReference type="Pfam" id="PF00823">
    <property type="entry name" value="PPE"/>
    <property type="match status" value="1"/>
</dbReference>
<comment type="caution">
    <text evidence="6">The sequence shown here is derived from an EMBL/GenBank/DDBJ whole genome shotgun (WGS) entry which is preliminary data.</text>
</comment>
<dbReference type="Proteomes" id="UP000193738">
    <property type="component" value="Unassembled WGS sequence"/>
</dbReference>
<dbReference type="AlphaFoldDB" id="A0A1X1USW6"/>
<comment type="similarity">
    <text evidence="1">Belongs to the mycobacterial PPE family.</text>
</comment>
<evidence type="ECO:0000256" key="3">
    <source>
        <dbReference type="SAM" id="Phobius"/>
    </source>
</evidence>
<evidence type="ECO:0000256" key="2">
    <source>
        <dbReference type="SAM" id="MobiDB-lite"/>
    </source>
</evidence>
<feature type="region of interest" description="Disordered" evidence="2">
    <location>
        <begin position="488"/>
        <end position="524"/>
    </location>
</feature>
<feature type="domain" description="PPE-PPW subfamily C-terminal" evidence="5">
    <location>
        <begin position="457"/>
        <end position="504"/>
    </location>
</feature>
<feature type="transmembrane region" description="Helical" evidence="3">
    <location>
        <begin position="250"/>
        <end position="274"/>
    </location>
</feature>
<dbReference type="EMBL" id="LQOX01000150">
    <property type="protein sequence ID" value="ORV59943.1"/>
    <property type="molecule type" value="Genomic_DNA"/>
</dbReference>
<evidence type="ECO:0000313" key="6">
    <source>
        <dbReference type="EMBL" id="ORV59943.1"/>
    </source>
</evidence>
<name>A0A1X1USW6_MYCGS</name>
<protein>
    <recommendedName>
        <fullName evidence="8">PPE family protein</fullName>
    </recommendedName>
</protein>
<keyword evidence="7" id="KW-1185">Reference proteome</keyword>
<gene>
    <name evidence="6" type="ORF">AWC07_19145</name>
</gene>